<name>A0A4V4IXS8_AURPU</name>
<comment type="similarity">
    <text evidence="1">Belongs to the NADH:flavin oxidoreductase/NADH oxidase family.</text>
</comment>
<evidence type="ECO:0000256" key="3">
    <source>
        <dbReference type="ARBA" id="ARBA00022643"/>
    </source>
</evidence>
<evidence type="ECO:0000256" key="4">
    <source>
        <dbReference type="ARBA" id="ARBA00023002"/>
    </source>
</evidence>
<keyword evidence="2" id="KW-0285">Flavoprotein</keyword>
<dbReference type="InterPro" id="IPR013785">
    <property type="entry name" value="Aldolase_TIM"/>
</dbReference>
<dbReference type="PANTHER" id="PTHR43656">
    <property type="entry name" value="BINDING OXIDOREDUCTASE, PUTATIVE (AFU_ORTHOLOGUE AFUA_2G08260)-RELATED"/>
    <property type="match status" value="1"/>
</dbReference>
<feature type="region of interest" description="Disordered" evidence="5">
    <location>
        <begin position="1"/>
        <end position="27"/>
    </location>
</feature>
<dbReference type="EMBL" id="QZAS01000115">
    <property type="protein sequence ID" value="THW98327.1"/>
    <property type="molecule type" value="Genomic_DNA"/>
</dbReference>
<accession>A0A4V4IXS8</accession>
<sequence>MLLTIYTPSSRPRRQQQHHRHPRPRPFPALVRPRHCLAALLAVSNAMPRPRYSQSSVSDARPLARPLEFEFSKRVSRSRIFKASMTERLASWSTIDLSARGIPTEEIINAYRWFGNGGLGVILTGNLIVDAVNIEGAGNLIIPPDAPF</sequence>
<dbReference type="PANTHER" id="PTHR43656:SF5">
    <property type="entry name" value="NADH:FLAVIN OXIDOREDUCTASE_NADH OXIDASE N-TERMINAL DOMAIN-CONTAINING PROTEIN"/>
    <property type="match status" value="1"/>
</dbReference>
<dbReference type="GO" id="GO:0016491">
    <property type="term" value="F:oxidoreductase activity"/>
    <property type="evidence" value="ECO:0007669"/>
    <property type="project" value="UniProtKB-KW"/>
</dbReference>
<dbReference type="Gene3D" id="3.20.20.70">
    <property type="entry name" value="Aldolase class I"/>
    <property type="match status" value="1"/>
</dbReference>
<reference evidence="6" key="1">
    <citation type="submission" date="2018-10" db="EMBL/GenBank/DDBJ databases">
        <title>Fifty Aureobasidium pullulans genomes reveal a recombining polyextremotolerant generalist.</title>
        <authorList>
            <person name="Gostincar C."/>
            <person name="Turk M."/>
            <person name="Zajc J."/>
            <person name="Gunde-Cimerman N."/>
        </authorList>
    </citation>
    <scope>NUCLEOTIDE SEQUENCE [LARGE SCALE GENOMIC DNA]</scope>
    <source>
        <strain evidence="6">EXF-10085</strain>
    </source>
</reference>
<evidence type="ECO:0000313" key="6">
    <source>
        <dbReference type="EMBL" id="THW98327.1"/>
    </source>
</evidence>
<keyword evidence="4" id="KW-0560">Oxidoreductase</keyword>
<comment type="caution">
    <text evidence="6">The sequence shown here is derived from an EMBL/GenBank/DDBJ whole genome shotgun (WGS) entry which is preliminary data.</text>
</comment>
<evidence type="ECO:0000256" key="5">
    <source>
        <dbReference type="SAM" id="MobiDB-lite"/>
    </source>
</evidence>
<feature type="compositionally biased region" description="Polar residues" evidence="5">
    <location>
        <begin position="1"/>
        <end position="10"/>
    </location>
</feature>
<evidence type="ECO:0000256" key="2">
    <source>
        <dbReference type="ARBA" id="ARBA00022630"/>
    </source>
</evidence>
<proteinExistence type="inferred from homology"/>
<dbReference type="SUPFAM" id="SSF51395">
    <property type="entry name" value="FMN-linked oxidoreductases"/>
    <property type="match status" value="1"/>
</dbReference>
<organism evidence="6">
    <name type="scientific">Aureobasidium pullulans</name>
    <name type="common">Black yeast</name>
    <name type="synonym">Pullularia pullulans</name>
    <dbReference type="NCBI Taxonomy" id="5580"/>
    <lineage>
        <taxon>Eukaryota</taxon>
        <taxon>Fungi</taxon>
        <taxon>Dikarya</taxon>
        <taxon>Ascomycota</taxon>
        <taxon>Pezizomycotina</taxon>
        <taxon>Dothideomycetes</taxon>
        <taxon>Dothideomycetidae</taxon>
        <taxon>Dothideales</taxon>
        <taxon>Saccotheciaceae</taxon>
        <taxon>Aureobasidium</taxon>
    </lineage>
</organism>
<feature type="compositionally biased region" description="Basic residues" evidence="5">
    <location>
        <begin position="11"/>
        <end position="24"/>
    </location>
</feature>
<dbReference type="AlphaFoldDB" id="A0A4V4IXS8"/>
<keyword evidence="3" id="KW-0288">FMN</keyword>
<dbReference type="InterPro" id="IPR051799">
    <property type="entry name" value="NADH_flavin_oxidoreductase"/>
</dbReference>
<protein>
    <recommendedName>
        <fullName evidence="7">NADH:flavin oxidoreductase/NADH oxidase N-terminal domain-containing protein</fullName>
    </recommendedName>
</protein>
<evidence type="ECO:0000256" key="1">
    <source>
        <dbReference type="ARBA" id="ARBA00005979"/>
    </source>
</evidence>
<evidence type="ECO:0008006" key="7">
    <source>
        <dbReference type="Google" id="ProtNLM"/>
    </source>
</evidence>
<gene>
    <name evidence="6" type="ORF">D6D13_10644</name>
</gene>